<feature type="compositionally biased region" description="Basic and acidic residues" evidence="2">
    <location>
        <begin position="317"/>
        <end position="326"/>
    </location>
</feature>
<dbReference type="PANTHER" id="PTHR24043">
    <property type="entry name" value="SCAVENGER RECEPTOR CLASS F"/>
    <property type="match status" value="1"/>
</dbReference>
<feature type="compositionally biased region" description="Basic and acidic residues" evidence="2">
    <location>
        <begin position="273"/>
        <end position="283"/>
    </location>
</feature>
<proteinExistence type="predicted"/>
<dbReference type="InterPro" id="IPR002049">
    <property type="entry name" value="LE_dom"/>
</dbReference>
<reference evidence="6 7" key="1">
    <citation type="journal article" date="2023" name="Sci. Data">
        <title>Genome assembly of the Korean intertidal mud-creeper Batillaria attramentaria.</title>
        <authorList>
            <person name="Patra A.K."/>
            <person name="Ho P.T."/>
            <person name="Jun S."/>
            <person name="Lee S.J."/>
            <person name="Kim Y."/>
            <person name="Won Y.J."/>
        </authorList>
    </citation>
    <scope>NUCLEOTIDE SEQUENCE [LARGE SCALE GENOMIC DNA]</scope>
    <source>
        <strain evidence="6">Wonlab-2016</strain>
    </source>
</reference>
<dbReference type="InterPro" id="IPR042635">
    <property type="entry name" value="MEGF10/SREC1/2-like"/>
</dbReference>
<accession>A0ABD0KHT9</accession>
<dbReference type="Gene3D" id="2.170.300.10">
    <property type="entry name" value="Tie2 ligand-binding domain superfamily"/>
    <property type="match status" value="1"/>
</dbReference>
<keyword evidence="3" id="KW-0472">Membrane</keyword>
<feature type="transmembrane region" description="Helical" evidence="3">
    <location>
        <begin position="243"/>
        <end position="266"/>
    </location>
</feature>
<evidence type="ECO:0000259" key="5">
    <source>
        <dbReference type="Pfam" id="PF00053"/>
    </source>
</evidence>
<feature type="signal peptide" evidence="4">
    <location>
        <begin position="1"/>
        <end position="24"/>
    </location>
</feature>
<dbReference type="Pfam" id="PF00053">
    <property type="entry name" value="EGF_laminin"/>
    <property type="match status" value="1"/>
</dbReference>
<feature type="compositionally biased region" description="Basic and acidic residues" evidence="2">
    <location>
        <begin position="295"/>
        <end position="304"/>
    </location>
</feature>
<evidence type="ECO:0000313" key="6">
    <source>
        <dbReference type="EMBL" id="KAK7486580.1"/>
    </source>
</evidence>
<evidence type="ECO:0000313" key="7">
    <source>
        <dbReference type="Proteomes" id="UP001519460"/>
    </source>
</evidence>
<comment type="caution">
    <text evidence="6">The sequence shown here is derived from an EMBL/GenBank/DDBJ whole genome shotgun (WGS) entry which is preliminary data.</text>
</comment>
<organism evidence="6 7">
    <name type="scientific">Batillaria attramentaria</name>
    <dbReference type="NCBI Taxonomy" id="370345"/>
    <lineage>
        <taxon>Eukaryota</taxon>
        <taxon>Metazoa</taxon>
        <taxon>Spiralia</taxon>
        <taxon>Lophotrochozoa</taxon>
        <taxon>Mollusca</taxon>
        <taxon>Gastropoda</taxon>
        <taxon>Caenogastropoda</taxon>
        <taxon>Sorbeoconcha</taxon>
        <taxon>Cerithioidea</taxon>
        <taxon>Batillariidae</taxon>
        <taxon>Batillaria</taxon>
    </lineage>
</organism>
<evidence type="ECO:0000256" key="4">
    <source>
        <dbReference type="SAM" id="SignalP"/>
    </source>
</evidence>
<dbReference type="AlphaFoldDB" id="A0ABD0KHT9"/>
<keyword evidence="4" id="KW-0732">Signal</keyword>
<feature type="region of interest" description="Disordered" evidence="2">
    <location>
        <begin position="270"/>
        <end position="346"/>
    </location>
</feature>
<keyword evidence="1" id="KW-0245">EGF-like domain</keyword>
<keyword evidence="7" id="KW-1185">Reference proteome</keyword>
<keyword evidence="3" id="KW-1133">Transmembrane helix</keyword>
<dbReference type="Proteomes" id="UP001519460">
    <property type="component" value="Unassembled WGS sequence"/>
</dbReference>
<sequence length="346" mass="36903">MAGVAWLSPCLLAALSVFLTPGQCAFQRIASDDFMNGIRVLVEGTEIFQFSSPQPKQPLPLTGGKLPIKGQIIKFEKKLGFVTLCELQVDGCALGYYGGRCDSLCGKGCVNNNCNRQDGSCTCLTGWTSPKCTECDSGYYGVESCEECGYCSEGDVCNNTNGHCPRGCRDGFDGDRCDKCASNRWSSDCSLSCGQCAGDGSCYVHNGHCVNGCVQGFGGDNCTLEIVASTVPPQDGGNLTGPIVGGLLGAGALIGISVLLAAFMIIRRRRKSRDTPKPADTDSAHVSSEITPVRDVTEGDKPETETPGNESNYAQLERYENPDDIRPYSMLQDGGKLPKYINIQSD</sequence>
<protein>
    <recommendedName>
        <fullName evidence="5">Laminin EGF-like domain-containing protein</fullName>
    </recommendedName>
</protein>
<evidence type="ECO:0000256" key="3">
    <source>
        <dbReference type="SAM" id="Phobius"/>
    </source>
</evidence>
<gene>
    <name evidence="6" type="ORF">BaRGS_00022246</name>
</gene>
<dbReference type="EMBL" id="JACVVK020000177">
    <property type="protein sequence ID" value="KAK7486580.1"/>
    <property type="molecule type" value="Genomic_DNA"/>
</dbReference>
<dbReference type="CDD" id="cd00055">
    <property type="entry name" value="EGF_Lam"/>
    <property type="match status" value="1"/>
</dbReference>
<feature type="domain" description="Laminin EGF-like" evidence="5">
    <location>
        <begin position="108"/>
        <end position="148"/>
    </location>
</feature>
<evidence type="ECO:0000256" key="2">
    <source>
        <dbReference type="SAM" id="MobiDB-lite"/>
    </source>
</evidence>
<feature type="chain" id="PRO_5044818597" description="Laminin EGF-like domain-containing protein" evidence="4">
    <location>
        <begin position="25"/>
        <end position="346"/>
    </location>
</feature>
<keyword evidence="3" id="KW-0812">Transmembrane</keyword>
<dbReference type="PANTHER" id="PTHR24043:SF8">
    <property type="entry name" value="EGF-LIKE DOMAIN-CONTAINING PROTEIN"/>
    <property type="match status" value="1"/>
</dbReference>
<name>A0ABD0KHT9_9CAEN</name>
<evidence type="ECO:0000256" key="1">
    <source>
        <dbReference type="ARBA" id="ARBA00022536"/>
    </source>
</evidence>